<name>A0A101HZD3_UNCT6</name>
<proteinExistence type="inferred from homology"/>
<evidence type="ECO:0000256" key="2">
    <source>
        <dbReference type="ARBA" id="ARBA00023002"/>
    </source>
</evidence>
<evidence type="ECO:0000256" key="1">
    <source>
        <dbReference type="ARBA" id="ARBA00006056"/>
    </source>
</evidence>
<dbReference type="Gene3D" id="1.10.1530.10">
    <property type="match status" value="1"/>
</dbReference>
<dbReference type="Gene3D" id="3.30.1370.60">
    <property type="entry name" value="Hypothetical oxidoreductase yiak, domain 2"/>
    <property type="match status" value="1"/>
</dbReference>
<dbReference type="SUPFAM" id="SSF89733">
    <property type="entry name" value="L-sulfolactate dehydrogenase-like"/>
    <property type="match status" value="1"/>
</dbReference>
<keyword evidence="2" id="KW-0560">Oxidoreductase</keyword>
<organism evidence="3 4">
    <name type="scientific">candidate division TA06 bacterium 34_109</name>
    <dbReference type="NCBI Taxonomy" id="1635277"/>
    <lineage>
        <taxon>Bacteria</taxon>
        <taxon>Bacteria division TA06</taxon>
    </lineage>
</organism>
<dbReference type="Pfam" id="PF02615">
    <property type="entry name" value="Ldh_2"/>
    <property type="match status" value="1"/>
</dbReference>
<reference evidence="4" key="1">
    <citation type="journal article" date="2015" name="MBio">
        <title>Genome-Resolved Metagenomic Analysis Reveals Roles for Candidate Phyla and Other Microbial Community Members in Biogeochemical Transformations in Oil Reservoirs.</title>
        <authorList>
            <person name="Hu P."/>
            <person name="Tom L."/>
            <person name="Singh A."/>
            <person name="Thomas B.C."/>
            <person name="Baker B.J."/>
            <person name="Piceno Y.M."/>
            <person name="Andersen G.L."/>
            <person name="Banfield J.F."/>
        </authorList>
    </citation>
    <scope>NUCLEOTIDE SEQUENCE [LARGE SCALE GENOMIC DNA]</scope>
</reference>
<comment type="similarity">
    <text evidence="1">Belongs to the LDH2/MDH2 oxidoreductase family.</text>
</comment>
<sequence>MINEAKLRDVAIEILKAYGENETNASLVADCLVKADMRGISTHGTYLLIPIFDRVQASMLNIPTKVNTIKENGAITILDGGNGLGQLAARRAMEKSVEQARKVGIAFTSVQNTNNISFLGYYTEIASQSGMIGIAGSNAAPALAPWGSREAFIGTSPFSVSIPAKEKKPIILDMSSSVVARGKIRQAQRNKKSIPLGWALDAEGNPTTNPEEALKGTLLPIAGPKGSGLAMVIDILAGMLSGAKYGPEVKTFHKLEGPCGVGVFCVAVNIEYFIDLAEFTSKVDNYIDSIKNLKKVKDVTDIYLPGEIEFLKEEQARRAGIDLALTTLEKLNDILSKIGSSKRL</sequence>
<evidence type="ECO:0000313" key="3">
    <source>
        <dbReference type="EMBL" id="KUK85908.1"/>
    </source>
</evidence>
<dbReference type="EMBL" id="LGGX01000036">
    <property type="protein sequence ID" value="KUK85908.1"/>
    <property type="molecule type" value="Genomic_DNA"/>
</dbReference>
<dbReference type="InterPro" id="IPR036111">
    <property type="entry name" value="Mal/L-sulfo/L-lacto_DH-like_sf"/>
</dbReference>
<evidence type="ECO:0000313" key="4">
    <source>
        <dbReference type="Proteomes" id="UP000053467"/>
    </source>
</evidence>
<comment type="caution">
    <text evidence="3">The sequence shown here is derived from an EMBL/GenBank/DDBJ whole genome shotgun (WGS) entry which is preliminary data.</text>
</comment>
<gene>
    <name evidence="3" type="ORF">XE03_1831</name>
</gene>
<dbReference type="InterPro" id="IPR043143">
    <property type="entry name" value="Mal/L-sulf/L-lact_DH-like_NADP"/>
</dbReference>
<dbReference type="PANTHER" id="PTHR11091">
    <property type="entry name" value="OXIDOREDUCTASE-RELATED"/>
    <property type="match status" value="1"/>
</dbReference>
<dbReference type="InterPro" id="IPR003767">
    <property type="entry name" value="Malate/L-lactate_DH-like"/>
</dbReference>
<dbReference type="AlphaFoldDB" id="A0A101HZD3"/>
<dbReference type="PANTHER" id="PTHR11091:SF0">
    <property type="entry name" value="MALATE DEHYDROGENASE"/>
    <property type="match status" value="1"/>
</dbReference>
<dbReference type="InterPro" id="IPR043144">
    <property type="entry name" value="Mal/L-sulf/L-lact_DH-like_ah"/>
</dbReference>
<dbReference type="Proteomes" id="UP000053467">
    <property type="component" value="Unassembled WGS sequence"/>
</dbReference>
<dbReference type="GO" id="GO:0016491">
    <property type="term" value="F:oxidoreductase activity"/>
    <property type="evidence" value="ECO:0007669"/>
    <property type="project" value="UniProtKB-KW"/>
</dbReference>
<protein>
    <submittedName>
        <fullName evidence="3">Malate/L-lactate dehydrogenase</fullName>
    </submittedName>
</protein>
<accession>A0A101HZD3</accession>